<comment type="caution">
    <text evidence="2">The sequence shown here is derived from an EMBL/GenBank/DDBJ whole genome shotgun (WGS) entry which is preliminary data.</text>
</comment>
<dbReference type="Proteomes" id="UP000585474">
    <property type="component" value="Unassembled WGS sequence"/>
</dbReference>
<evidence type="ECO:0000313" key="3">
    <source>
        <dbReference type="Proteomes" id="UP000585474"/>
    </source>
</evidence>
<feature type="region of interest" description="Disordered" evidence="1">
    <location>
        <begin position="1"/>
        <end position="53"/>
    </location>
</feature>
<reference evidence="3" key="1">
    <citation type="submission" date="2019-07" db="EMBL/GenBank/DDBJ databases">
        <title>De Novo Assembly of kiwifruit Actinidia rufa.</title>
        <authorList>
            <person name="Sugita-Konishi S."/>
            <person name="Sato K."/>
            <person name="Mori E."/>
            <person name="Abe Y."/>
            <person name="Kisaki G."/>
            <person name="Hamano K."/>
            <person name="Suezawa K."/>
            <person name="Otani M."/>
            <person name="Fukuda T."/>
            <person name="Manabe T."/>
            <person name="Gomi K."/>
            <person name="Tabuchi M."/>
            <person name="Akimitsu K."/>
            <person name="Kataoka I."/>
        </authorList>
    </citation>
    <scope>NUCLEOTIDE SEQUENCE [LARGE SCALE GENOMIC DNA]</scope>
    <source>
        <strain evidence="3">cv. Fuchu</strain>
    </source>
</reference>
<accession>A0A7J0DU72</accession>
<organism evidence="2 3">
    <name type="scientific">Actinidia rufa</name>
    <dbReference type="NCBI Taxonomy" id="165716"/>
    <lineage>
        <taxon>Eukaryota</taxon>
        <taxon>Viridiplantae</taxon>
        <taxon>Streptophyta</taxon>
        <taxon>Embryophyta</taxon>
        <taxon>Tracheophyta</taxon>
        <taxon>Spermatophyta</taxon>
        <taxon>Magnoliopsida</taxon>
        <taxon>eudicotyledons</taxon>
        <taxon>Gunneridae</taxon>
        <taxon>Pentapetalae</taxon>
        <taxon>asterids</taxon>
        <taxon>Ericales</taxon>
        <taxon>Actinidiaceae</taxon>
        <taxon>Actinidia</taxon>
    </lineage>
</organism>
<gene>
    <name evidence="2" type="ORF">Acr_00g0078680</name>
</gene>
<feature type="compositionally biased region" description="Polar residues" evidence="1">
    <location>
        <begin position="8"/>
        <end position="18"/>
    </location>
</feature>
<sequence>MGNRGANLRSTSTTSSGNRDSRDSEQRRQRCRPATAATATSRSDEEGERTSGDIELTPHFVPCVYALRDLWRFNARNSSIKRTPHAYILRDLWCFNARIAFDNYALVSRQLEDWIKRWQSCRE</sequence>
<proteinExistence type="predicted"/>
<feature type="compositionally biased region" description="Basic and acidic residues" evidence="1">
    <location>
        <begin position="19"/>
        <end position="28"/>
    </location>
</feature>
<evidence type="ECO:0000313" key="2">
    <source>
        <dbReference type="EMBL" id="GFS42240.1"/>
    </source>
</evidence>
<evidence type="ECO:0000256" key="1">
    <source>
        <dbReference type="SAM" id="MobiDB-lite"/>
    </source>
</evidence>
<keyword evidence="3" id="KW-1185">Reference proteome</keyword>
<dbReference type="AlphaFoldDB" id="A0A7J0DU72"/>
<dbReference type="EMBL" id="BJWL01000397">
    <property type="protein sequence ID" value="GFS42240.1"/>
    <property type="molecule type" value="Genomic_DNA"/>
</dbReference>
<protein>
    <submittedName>
        <fullName evidence="2">Uncharacterized protein</fullName>
    </submittedName>
</protein>
<name>A0A7J0DU72_9ERIC</name>
<feature type="compositionally biased region" description="Basic and acidic residues" evidence="1">
    <location>
        <begin position="42"/>
        <end position="52"/>
    </location>
</feature>